<dbReference type="Pfam" id="PF18146">
    <property type="entry name" value="CinA_KH"/>
    <property type="match status" value="1"/>
</dbReference>
<dbReference type="InterPro" id="IPR008136">
    <property type="entry name" value="CinA_C"/>
</dbReference>
<dbReference type="EMBL" id="BOVK01000016">
    <property type="protein sequence ID" value="GIQ68568.1"/>
    <property type="molecule type" value="Genomic_DNA"/>
</dbReference>
<evidence type="ECO:0000313" key="3">
    <source>
        <dbReference type="EMBL" id="GIQ68568.1"/>
    </source>
</evidence>
<dbReference type="InterPro" id="IPR050101">
    <property type="entry name" value="CinA"/>
</dbReference>
<keyword evidence="4" id="KW-1185">Reference proteome</keyword>
<gene>
    <name evidence="1" type="primary">cinA</name>
    <name evidence="3" type="ORF">XYCOK13_13920</name>
</gene>
<comment type="similarity">
    <text evidence="1">Belongs to the CinA family.</text>
</comment>
<dbReference type="InterPro" id="IPR036653">
    <property type="entry name" value="CinA-like_C"/>
</dbReference>
<dbReference type="AlphaFoldDB" id="A0A8J4H4V3"/>
<evidence type="ECO:0000313" key="4">
    <source>
        <dbReference type="Proteomes" id="UP000677918"/>
    </source>
</evidence>
<dbReference type="InterPro" id="IPR041424">
    <property type="entry name" value="CinA_KH"/>
</dbReference>
<protein>
    <recommendedName>
        <fullName evidence="1">Putative competence-damage inducible protein</fullName>
    </recommendedName>
</protein>
<dbReference type="NCBIfam" id="TIGR00199">
    <property type="entry name" value="PncC_domain"/>
    <property type="match status" value="1"/>
</dbReference>
<feature type="domain" description="MoaB/Mog" evidence="2">
    <location>
        <begin position="9"/>
        <end position="176"/>
    </location>
</feature>
<dbReference type="CDD" id="cd00885">
    <property type="entry name" value="cinA"/>
    <property type="match status" value="1"/>
</dbReference>
<dbReference type="NCBIfam" id="NF001813">
    <property type="entry name" value="PRK00549.1"/>
    <property type="match status" value="1"/>
</dbReference>
<dbReference type="InterPro" id="IPR001453">
    <property type="entry name" value="MoaB/Mog_dom"/>
</dbReference>
<dbReference type="InterPro" id="IPR036425">
    <property type="entry name" value="MoaB/Mog-like_dom_sf"/>
</dbReference>
<dbReference type="NCBIfam" id="TIGR00177">
    <property type="entry name" value="molyb_syn"/>
    <property type="match status" value="1"/>
</dbReference>
<dbReference type="PIRSF" id="PIRSF006728">
    <property type="entry name" value="CinA"/>
    <property type="match status" value="1"/>
</dbReference>
<dbReference type="SMART" id="SM00852">
    <property type="entry name" value="MoCF_biosynth"/>
    <property type="match status" value="1"/>
</dbReference>
<dbReference type="PANTHER" id="PTHR13939:SF0">
    <property type="entry name" value="NMN AMIDOHYDROLASE-LIKE PROTEIN YFAY"/>
    <property type="match status" value="1"/>
</dbReference>
<dbReference type="SUPFAM" id="SSF53218">
    <property type="entry name" value="Molybdenum cofactor biosynthesis proteins"/>
    <property type="match status" value="1"/>
</dbReference>
<reference evidence="3" key="1">
    <citation type="submission" date="2021-04" db="EMBL/GenBank/DDBJ databases">
        <title>Draft genome sequence of Xylanibacillus composti strain K13.</title>
        <authorList>
            <person name="Uke A."/>
            <person name="Chhe C."/>
            <person name="Baramee S."/>
            <person name="Kosugi A."/>
        </authorList>
    </citation>
    <scope>NUCLEOTIDE SEQUENCE</scope>
    <source>
        <strain evidence="3">K13</strain>
    </source>
</reference>
<evidence type="ECO:0000256" key="1">
    <source>
        <dbReference type="HAMAP-Rule" id="MF_00226"/>
    </source>
</evidence>
<dbReference type="SUPFAM" id="SSF142433">
    <property type="entry name" value="CinA-like"/>
    <property type="match status" value="1"/>
</dbReference>
<dbReference type="Gene3D" id="3.40.980.10">
    <property type="entry name" value="MoaB/Mog-like domain"/>
    <property type="match status" value="1"/>
</dbReference>
<evidence type="ECO:0000259" key="2">
    <source>
        <dbReference type="SMART" id="SM00852"/>
    </source>
</evidence>
<dbReference type="NCBIfam" id="TIGR00200">
    <property type="entry name" value="cinA_nterm"/>
    <property type="match status" value="1"/>
</dbReference>
<name>A0A8J4H4V3_9BACL</name>
<organism evidence="3 4">
    <name type="scientific">Xylanibacillus composti</name>
    <dbReference type="NCBI Taxonomy" id="1572762"/>
    <lineage>
        <taxon>Bacteria</taxon>
        <taxon>Bacillati</taxon>
        <taxon>Bacillota</taxon>
        <taxon>Bacilli</taxon>
        <taxon>Bacillales</taxon>
        <taxon>Paenibacillaceae</taxon>
        <taxon>Xylanibacillus</taxon>
    </lineage>
</organism>
<comment type="caution">
    <text evidence="3">The sequence shown here is derived from an EMBL/GenBank/DDBJ whole genome shotgun (WGS) entry which is preliminary data.</text>
</comment>
<dbReference type="InterPro" id="IPR008135">
    <property type="entry name" value="Competence-induced_CinA"/>
</dbReference>
<dbReference type="PANTHER" id="PTHR13939">
    <property type="entry name" value="NICOTINAMIDE-NUCLEOTIDE AMIDOHYDROLASE PNCC"/>
    <property type="match status" value="1"/>
</dbReference>
<proteinExistence type="inferred from homology"/>
<accession>A0A8J4H4V3</accession>
<dbReference type="Proteomes" id="UP000677918">
    <property type="component" value="Unassembled WGS sequence"/>
</dbReference>
<dbReference type="Gene3D" id="3.90.950.20">
    <property type="entry name" value="CinA-like"/>
    <property type="match status" value="1"/>
</dbReference>
<dbReference type="Gene3D" id="3.30.70.2860">
    <property type="match status" value="1"/>
</dbReference>
<dbReference type="RefSeq" id="WP_213411159.1">
    <property type="nucleotide sequence ID" value="NZ_BOVK01000016.1"/>
</dbReference>
<dbReference type="HAMAP" id="MF_00226_B">
    <property type="entry name" value="CinA_B"/>
    <property type="match status" value="1"/>
</dbReference>
<dbReference type="Pfam" id="PF00994">
    <property type="entry name" value="MoCF_biosynth"/>
    <property type="match status" value="1"/>
</dbReference>
<sequence>MNKTLESAEIIAVGTELLLGQIANTNAQYLSTELAGLGLNVFRHTAVGDNPARIREALEAAAERADLLIVTGGLGPTQDDVTREVTAEFLGETVEMDAAGLEKIEAFFRERGLTMAESNRRQALTIRRSDTLPNDTGMAVGSAYAGERCALILLPGPPRELRPMFARYAVPWLRQRLPDMQPLYSRMLRFAGIGESSLEKQLLDLIEGQQDPTLAPYAKEGEVTVRVTTRAANEQEAEEKLAPLLREIRKRVGDHLYAETDIPLEQAVAELLLARGERLAAAESCTGGKLSDLLTGVPGSSSVFAGSVVCYTNAVKQRLLQVPADWLEPAPGPEQADTAEPPYGAVSARTAERLAEQAAALMEADWALALTGAAGPDPAEGHPPGTVYIALARRGERASAQKLLLTGDRDMIKLKACKHALFFLWKRLVKGVNSL</sequence>
<dbReference type="Pfam" id="PF02464">
    <property type="entry name" value="CinA"/>
    <property type="match status" value="1"/>
</dbReference>